<comment type="caution">
    <text evidence="1">The sequence shown here is derived from an EMBL/GenBank/DDBJ whole genome shotgun (WGS) entry which is preliminary data.</text>
</comment>
<evidence type="ECO:0000313" key="2">
    <source>
        <dbReference type="Proteomes" id="UP000757435"/>
    </source>
</evidence>
<dbReference type="Proteomes" id="UP000757435">
    <property type="component" value="Unassembled WGS sequence"/>
</dbReference>
<name>A0A951Q8E3_9CYAN</name>
<dbReference type="NCBIfam" id="NF047558">
    <property type="entry name" value="TPR_END_plus"/>
    <property type="match status" value="1"/>
</dbReference>
<organism evidence="1 2">
    <name type="scientific">Drouetiella hepatica Uher 2000/2452</name>
    <dbReference type="NCBI Taxonomy" id="904376"/>
    <lineage>
        <taxon>Bacteria</taxon>
        <taxon>Bacillati</taxon>
        <taxon>Cyanobacteriota</taxon>
        <taxon>Cyanophyceae</taxon>
        <taxon>Oculatellales</taxon>
        <taxon>Oculatellaceae</taxon>
        <taxon>Drouetiella</taxon>
    </lineage>
</organism>
<dbReference type="EMBL" id="JAHHHD010000002">
    <property type="protein sequence ID" value="MBW4657760.1"/>
    <property type="molecule type" value="Genomic_DNA"/>
</dbReference>
<accession>A0A951Q8E3</accession>
<evidence type="ECO:0000313" key="1">
    <source>
        <dbReference type="EMBL" id="MBW4657760.1"/>
    </source>
</evidence>
<reference evidence="1" key="2">
    <citation type="journal article" date="2022" name="Microbiol. Resour. Announc.">
        <title>Metagenome Sequencing to Explore Phylogenomics of Terrestrial Cyanobacteria.</title>
        <authorList>
            <person name="Ward R.D."/>
            <person name="Stajich J.E."/>
            <person name="Johansen J.R."/>
            <person name="Huntemann M."/>
            <person name="Clum A."/>
            <person name="Foster B."/>
            <person name="Foster B."/>
            <person name="Roux S."/>
            <person name="Palaniappan K."/>
            <person name="Varghese N."/>
            <person name="Mukherjee S."/>
            <person name="Reddy T.B.K."/>
            <person name="Daum C."/>
            <person name="Copeland A."/>
            <person name="Chen I.A."/>
            <person name="Ivanova N.N."/>
            <person name="Kyrpides N.C."/>
            <person name="Shapiro N."/>
            <person name="Eloe-Fadrosh E.A."/>
            <person name="Pietrasiak N."/>
        </authorList>
    </citation>
    <scope>NUCLEOTIDE SEQUENCE</scope>
    <source>
        <strain evidence="1">UHER 2000/2452</strain>
    </source>
</reference>
<protein>
    <submittedName>
        <fullName evidence="1">Uncharacterized protein</fullName>
    </submittedName>
</protein>
<reference evidence="1" key="1">
    <citation type="submission" date="2021-05" db="EMBL/GenBank/DDBJ databases">
        <authorList>
            <person name="Pietrasiak N."/>
            <person name="Ward R."/>
            <person name="Stajich J.E."/>
            <person name="Kurbessoian T."/>
        </authorList>
    </citation>
    <scope>NUCLEOTIDE SEQUENCE</scope>
    <source>
        <strain evidence="1">UHER 2000/2452</strain>
    </source>
</reference>
<sequence>MIAYERQISLRALHQAIALNPTYRDKAKNDTDFDDIRESDAFQALVEGS</sequence>
<gene>
    <name evidence="1" type="ORF">KME15_03735</name>
</gene>
<dbReference type="AlphaFoldDB" id="A0A951Q8E3"/>
<proteinExistence type="predicted"/>